<proteinExistence type="predicted"/>
<comment type="caution">
    <text evidence="1">The sequence shown here is derived from an EMBL/GenBank/DDBJ whole genome shotgun (WGS) entry which is preliminary data.</text>
</comment>
<gene>
    <name evidence="1" type="ORF">US24_C0009G0008</name>
</gene>
<evidence type="ECO:0000313" key="1">
    <source>
        <dbReference type="EMBL" id="KKQ11957.1"/>
    </source>
</evidence>
<dbReference type="Proteomes" id="UP000034075">
    <property type="component" value="Unassembled WGS sequence"/>
</dbReference>
<name>A0A0G0F284_9BACT</name>
<reference evidence="1" key="1">
    <citation type="journal article" date="2015" name="Nature">
        <title>rRNA introns, odd ribosomes, and small enigmatic genomes across a large radiation of phyla.</title>
        <authorList>
            <person name="Brown C.T."/>
            <person name="Hug L.A."/>
            <person name="Thomas B.C."/>
            <person name="Sharon I."/>
            <person name="Castelle C.J."/>
            <person name="Singh A."/>
            <person name="Wilkins M.J."/>
            <person name="Williams K.H."/>
            <person name="Banfield J.F."/>
        </authorList>
    </citation>
    <scope>NUCLEOTIDE SEQUENCE [LARGE SCALE GENOMIC DNA]</scope>
</reference>
<organism evidence="1 2">
    <name type="scientific">candidate division WS6 bacterium GW2011_GWC2_36_7</name>
    <dbReference type="NCBI Taxonomy" id="1619091"/>
    <lineage>
        <taxon>Bacteria</taxon>
        <taxon>Candidatus Dojkabacteria</taxon>
    </lineage>
</organism>
<accession>A0A0G0F284</accession>
<sequence>MDKKDPIINNAPSIEALHLALSINSIRNIVGFTSCGNLDLEENTFENAINPVLECVFEWQKNHPVAFLYHATRDDFSKKKDFDGLEDINDISVAVEGSYGNGKNIVYFQVRRGVPREYRCWEIITRGGFCGCDDPNSLYKSPDVWNFVTDDPAGMLAFISERTGNPIIKAKGSAPWSFENLVLVDDDPNDFYAAITASTERAFDKLPAPIYPDGDPVSIP</sequence>
<evidence type="ECO:0000313" key="2">
    <source>
        <dbReference type="Proteomes" id="UP000034075"/>
    </source>
</evidence>
<dbReference type="EMBL" id="LBSF01000009">
    <property type="protein sequence ID" value="KKQ11957.1"/>
    <property type="molecule type" value="Genomic_DNA"/>
</dbReference>
<protein>
    <submittedName>
        <fullName evidence="1">Uncharacterized protein</fullName>
    </submittedName>
</protein>
<dbReference type="AlphaFoldDB" id="A0A0G0F284"/>